<dbReference type="InterPro" id="IPR004160">
    <property type="entry name" value="Transl_elong_EFTu/EF1A_C"/>
</dbReference>
<dbReference type="CDD" id="cd03697">
    <property type="entry name" value="EFTU_II"/>
    <property type="match status" value="1"/>
</dbReference>
<evidence type="ECO:0000256" key="3">
    <source>
        <dbReference type="ARBA" id="ARBA00022917"/>
    </source>
</evidence>
<dbReference type="PROSITE" id="PS51722">
    <property type="entry name" value="G_TR_2"/>
    <property type="match status" value="1"/>
</dbReference>
<keyword evidence="1 6" id="KW-0547">Nucleotide-binding</keyword>
<dbReference type="Proteomes" id="UP001501479">
    <property type="component" value="Unassembled WGS sequence"/>
</dbReference>
<dbReference type="InterPro" id="IPR050055">
    <property type="entry name" value="EF-Tu_GTPase"/>
</dbReference>
<dbReference type="CDD" id="cd01884">
    <property type="entry name" value="EF_Tu"/>
    <property type="match status" value="1"/>
</dbReference>
<comment type="caution">
    <text evidence="8">The sequence shown here is derived from an EMBL/GenBank/DDBJ whole genome shotgun (WGS) entry which is preliminary data.</text>
</comment>
<dbReference type="Gene3D" id="2.40.30.10">
    <property type="entry name" value="Translation factors"/>
    <property type="match status" value="2"/>
</dbReference>
<keyword evidence="2 6" id="KW-0251">Elongation factor</keyword>
<sequence>MSKEKFERNKPHVNVGTIGHVDHGKTTLTAAITNVLAKKNGGSARAFDQIDNAPEEKARGITIAASHVEYDTDTRHYAHVDCPGHADYVKNMITGAAQMDGAILVVAATDGPMPQTREHILLARQVGVPYIVVFMNKCDMVDDEELLELVEMEVRELLSEYDFPGDDIPVIQGSALKGLEGDAQWEEKIIELADALDSYIPEPERAVDGAFLLPIEDVFSIQGRGTVVTGRVERGIVKVGEEVEIVGIKDTIKTTCTGVEMFRKLLDEGRAGENVGVLLRGTKREDVERGQVLAKPGSINPHTDFESEVYVLSKEEGGRHTPFFKGYRPQFYFRTTDVTGTIELPEGVEMVMPGDNIKMVVSLIAPIAMEDGLRFAIREGGRTVGAGVVAKIVK</sequence>
<evidence type="ECO:0000256" key="5">
    <source>
        <dbReference type="ARBA" id="ARBA00029554"/>
    </source>
</evidence>
<evidence type="ECO:0000256" key="2">
    <source>
        <dbReference type="ARBA" id="ARBA00022768"/>
    </source>
</evidence>
<accession>A0ABP7DLU7</accession>
<proteinExistence type="inferred from homology"/>
<dbReference type="Pfam" id="PF03144">
    <property type="entry name" value="GTP_EFTU_D2"/>
    <property type="match status" value="1"/>
</dbReference>
<dbReference type="SUPFAM" id="SSF50465">
    <property type="entry name" value="EF-Tu/eEF-1alpha/eIF2-gamma C-terminal domain"/>
    <property type="match status" value="1"/>
</dbReference>
<feature type="binding site" evidence="6">
    <location>
        <begin position="81"/>
        <end position="85"/>
    </location>
    <ligand>
        <name>GTP</name>
        <dbReference type="ChEBI" id="CHEBI:37565"/>
    </ligand>
</feature>
<dbReference type="PRINTS" id="PR00315">
    <property type="entry name" value="ELONGATNFCT"/>
</dbReference>
<evidence type="ECO:0000313" key="8">
    <source>
        <dbReference type="EMBL" id="GAA3707389.1"/>
    </source>
</evidence>
<keyword evidence="6" id="KW-0460">Magnesium</keyword>
<dbReference type="RefSeq" id="WP_298719763.1">
    <property type="nucleotide sequence ID" value="NZ_BAABDS010000019.1"/>
</dbReference>
<reference evidence="9" key="1">
    <citation type="journal article" date="2019" name="Int. J. Syst. Evol. Microbiol.">
        <title>The Global Catalogue of Microorganisms (GCM) 10K type strain sequencing project: providing services to taxonomists for standard genome sequencing and annotation.</title>
        <authorList>
            <consortium name="The Broad Institute Genomics Platform"/>
            <consortium name="The Broad Institute Genome Sequencing Center for Infectious Disease"/>
            <person name="Wu L."/>
            <person name="Ma J."/>
        </authorList>
    </citation>
    <scope>NUCLEOTIDE SEQUENCE [LARGE SCALE GENOMIC DNA]</scope>
    <source>
        <strain evidence="9">JCM 17329</strain>
    </source>
</reference>
<comment type="subcellular location">
    <subcellularLocation>
        <location evidence="6">Cytoplasm</location>
    </subcellularLocation>
</comment>
<comment type="similarity">
    <text evidence="6">Belongs to the TRAFAC class translation factor GTPase superfamily. Classic translation factor GTPase family. EF-Tu/EF-1A subfamily.</text>
</comment>
<keyword evidence="4 6" id="KW-0342">GTP-binding</keyword>
<evidence type="ECO:0000259" key="7">
    <source>
        <dbReference type="PROSITE" id="PS51722"/>
    </source>
</evidence>
<keyword evidence="9" id="KW-1185">Reference proteome</keyword>
<dbReference type="InterPro" id="IPR004541">
    <property type="entry name" value="Transl_elong_EFTu/EF1A_bac/org"/>
</dbReference>
<dbReference type="NCBIfam" id="TIGR00485">
    <property type="entry name" value="EF-Tu"/>
    <property type="match status" value="1"/>
</dbReference>
<evidence type="ECO:0000256" key="4">
    <source>
        <dbReference type="ARBA" id="ARBA00023134"/>
    </source>
</evidence>
<evidence type="ECO:0000256" key="1">
    <source>
        <dbReference type="ARBA" id="ARBA00022741"/>
    </source>
</evidence>
<keyword evidence="3 6" id="KW-0648">Protein biosynthesis</keyword>
<protein>
    <recommendedName>
        <fullName evidence="5 6">Elongation factor Tu</fullName>
        <shortName evidence="6">EF-Tu</shortName>
        <ecNumber evidence="6">3.6.5.3</ecNumber>
    </recommendedName>
</protein>
<dbReference type="InterPro" id="IPR027417">
    <property type="entry name" value="P-loop_NTPase"/>
</dbReference>
<dbReference type="SUPFAM" id="SSF52540">
    <property type="entry name" value="P-loop containing nucleoside triphosphate hydrolases"/>
    <property type="match status" value="1"/>
</dbReference>
<comment type="subunit">
    <text evidence="6">Monomer.</text>
</comment>
<dbReference type="InterPro" id="IPR000795">
    <property type="entry name" value="T_Tr_GTP-bd_dom"/>
</dbReference>
<dbReference type="PANTHER" id="PTHR43721:SF22">
    <property type="entry name" value="ELONGATION FACTOR TU, MITOCHONDRIAL"/>
    <property type="match status" value="1"/>
</dbReference>
<dbReference type="PANTHER" id="PTHR43721">
    <property type="entry name" value="ELONGATION FACTOR TU-RELATED"/>
    <property type="match status" value="1"/>
</dbReference>
<comment type="function">
    <text evidence="6">GTP hydrolase that promotes the GTP-dependent binding of aminoacyl-tRNA to the A-site of ribosomes during protein biosynthesis.</text>
</comment>
<dbReference type="InterPro" id="IPR009000">
    <property type="entry name" value="Transl_B-barrel_sf"/>
</dbReference>
<comment type="catalytic activity">
    <reaction evidence="6">
        <text>GTP + H2O = GDP + phosphate + H(+)</text>
        <dbReference type="Rhea" id="RHEA:19669"/>
        <dbReference type="ChEBI" id="CHEBI:15377"/>
        <dbReference type="ChEBI" id="CHEBI:15378"/>
        <dbReference type="ChEBI" id="CHEBI:37565"/>
        <dbReference type="ChEBI" id="CHEBI:43474"/>
        <dbReference type="ChEBI" id="CHEBI:58189"/>
        <dbReference type="EC" id="3.6.5.3"/>
    </reaction>
</comment>
<dbReference type="PROSITE" id="PS00301">
    <property type="entry name" value="G_TR_1"/>
    <property type="match status" value="1"/>
</dbReference>
<dbReference type="EC" id="3.6.5.3" evidence="6"/>
<dbReference type="EMBL" id="BAABDS010000019">
    <property type="protein sequence ID" value="GAA3707389.1"/>
    <property type="molecule type" value="Genomic_DNA"/>
</dbReference>
<dbReference type="NCBIfam" id="NF009372">
    <property type="entry name" value="PRK12735.1"/>
    <property type="match status" value="1"/>
</dbReference>
<dbReference type="InterPro" id="IPR004161">
    <property type="entry name" value="EFTu-like_2"/>
</dbReference>
<evidence type="ECO:0000256" key="6">
    <source>
        <dbReference type="HAMAP-Rule" id="MF_00118"/>
    </source>
</evidence>
<organism evidence="8 9">
    <name type="scientific">Oceanisphaera sediminis</name>
    <dbReference type="NCBI Taxonomy" id="981381"/>
    <lineage>
        <taxon>Bacteria</taxon>
        <taxon>Pseudomonadati</taxon>
        <taxon>Pseudomonadota</taxon>
        <taxon>Gammaproteobacteria</taxon>
        <taxon>Aeromonadales</taxon>
        <taxon>Aeromonadaceae</taxon>
        <taxon>Oceanisphaera</taxon>
    </lineage>
</organism>
<feature type="binding site" evidence="6">
    <location>
        <position position="26"/>
    </location>
    <ligand>
        <name>Mg(2+)</name>
        <dbReference type="ChEBI" id="CHEBI:18420"/>
    </ligand>
</feature>
<keyword evidence="6" id="KW-0963">Cytoplasm</keyword>
<dbReference type="InterPro" id="IPR031157">
    <property type="entry name" value="G_TR_CS"/>
</dbReference>
<dbReference type="Pfam" id="PF03143">
    <property type="entry name" value="GTP_EFTU_D3"/>
    <property type="match status" value="1"/>
</dbReference>
<dbReference type="GO" id="GO:0003746">
    <property type="term" value="F:translation elongation factor activity"/>
    <property type="evidence" value="ECO:0007669"/>
    <property type="project" value="UniProtKB-KW"/>
</dbReference>
<dbReference type="InterPro" id="IPR033720">
    <property type="entry name" value="EFTU_2"/>
</dbReference>
<dbReference type="Pfam" id="PF00009">
    <property type="entry name" value="GTP_EFTU"/>
    <property type="match status" value="1"/>
</dbReference>
<keyword evidence="6" id="KW-0378">Hydrolase</keyword>
<dbReference type="HAMAP" id="MF_00118_B">
    <property type="entry name" value="EF_Tu_B"/>
    <property type="match status" value="1"/>
</dbReference>
<name>A0ABP7DLU7_9GAMM</name>
<dbReference type="NCBIfam" id="NF000766">
    <property type="entry name" value="PRK00049.1"/>
    <property type="match status" value="1"/>
</dbReference>
<dbReference type="SUPFAM" id="SSF50447">
    <property type="entry name" value="Translation proteins"/>
    <property type="match status" value="1"/>
</dbReference>
<keyword evidence="6" id="KW-0479">Metal-binding</keyword>
<feature type="binding site" evidence="6">
    <location>
        <begin position="19"/>
        <end position="26"/>
    </location>
    <ligand>
        <name>GTP</name>
        <dbReference type="ChEBI" id="CHEBI:37565"/>
    </ligand>
</feature>
<dbReference type="InterPro" id="IPR009001">
    <property type="entry name" value="Transl_elong_EF1A/Init_IF2_C"/>
</dbReference>
<dbReference type="Gene3D" id="3.40.50.300">
    <property type="entry name" value="P-loop containing nucleotide triphosphate hydrolases"/>
    <property type="match status" value="1"/>
</dbReference>
<dbReference type="NCBIfam" id="NF009373">
    <property type="entry name" value="PRK12736.1"/>
    <property type="match status" value="1"/>
</dbReference>
<feature type="domain" description="Tr-type G" evidence="7">
    <location>
        <begin position="10"/>
        <end position="204"/>
    </location>
</feature>
<dbReference type="InterPro" id="IPR041709">
    <property type="entry name" value="EF-Tu_GTP-bd"/>
</dbReference>
<dbReference type="InterPro" id="IPR005225">
    <property type="entry name" value="Small_GTP-bd"/>
</dbReference>
<feature type="binding site" evidence="6">
    <location>
        <begin position="136"/>
        <end position="139"/>
    </location>
    <ligand>
        <name>GTP</name>
        <dbReference type="ChEBI" id="CHEBI:37565"/>
    </ligand>
</feature>
<dbReference type="NCBIfam" id="TIGR00231">
    <property type="entry name" value="small_GTP"/>
    <property type="match status" value="1"/>
</dbReference>
<evidence type="ECO:0000313" key="9">
    <source>
        <dbReference type="Proteomes" id="UP001501479"/>
    </source>
</evidence>
<gene>
    <name evidence="8" type="primary">tuf_1</name>
    <name evidence="6" type="synonym">tuf</name>
    <name evidence="8" type="ORF">GCM10022421_13040</name>
</gene>
<dbReference type="CDD" id="cd03707">
    <property type="entry name" value="EFTU_III"/>
    <property type="match status" value="1"/>
</dbReference>